<reference evidence="1 2" key="1">
    <citation type="submission" date="2023-07" db="EMBL/GenBank/DDBJ databases">
        <title>Sequencing the genomes of 1000 actinobacteria strains.</title>
        <authorList>
            <person name="Klenk H.-P."/>
        </authorList>
    </citation>
    <scope>NUCLEOTIDE SEQUENCE [LARGE SCALE GENOMIC DNA]</scope>
    <source>
        <strain evidence="1 2">DSM 14555</strain>
    </source>
</reference>
<dbReference type="InterPro" id="IPR027417">
    <property type="entry name" value="P-loop_NTPase"/>
</dbReference>
<keyword evidence="2" id="KW-1185">Reference proteome</keyword>
<name>A0ABU1JD34_9MICC</name>
<evidence type="ECO:0000313" key="1">
    <source>
        <dbReference type="EMBL" id="MDR6270341.1"/>
    </source>
</evidence>
<dbReference type="Gene3D" id="3.40.50.300">
    <property type="entry name" value="P-loop containing nucleotide triphosphate hydrolases"/>
    <property type="match status" value="1"/>
</dbReference>
<proteinExistence type="predicted"/>
<gene>
    <name evidence="1" type="ORF">JOE69_002579</name>
</gene>
<accession>A0ABU1JD34</accession>
<evidence type="ECO:0000313" key="2">
    <source>
        <dbReference type="Proteomes" id="UP001185069"/>
    </source>
</evidence>
<dbReference type="RefSeq" id="WP_309799351.1">
    <property type="nucleotide sequence ID" value="NZ_BAAAHY010000007.1"/>
</dbReference>
<protein>
    <recommendedName>
        <fullName evidence="3">UDP-N-acetylglucosamine kinase</fullName>
    </recommendedName>
</protein>
<organism evidence="1 2">
    <name type="scientific">Arthrobacter russicus</name>
    <dbReference type="NCBI Taxonomy" id="172040"/>
    <lineage>
        <taxon>Bacteria</taxon>
        <taxon>Bacillati</taxon>
        <taxon>Actinomycetota</taxon>
        <taxon>Actinomycetes</taxon>
        <taxon>Micrococcales</taxon>
        <taxon>Micrococcaceae</taxon>
        <taxon>Arthrobacter</taxon>
    </lineage>
</organism>
<dbReference type="Proteomes" id="UP001185069">
    <property type="component" value="Unassembled WGS sequence"/>
</dbReference>
<comment type="caution">
    <text evidence="1">The sequence shown here is derived from an EMBL/GenBank/DDBJ whole genome shotgun (WGS) entry which is preliminary data.</text>
</comment>
<sequence>MPEVGVLERGKEVQMCGWLDAIALDESDALAGDAEQVLFIGGRPGVGKRSLVSELHGQLARQRVKHAVIEGAGLDLAYPPGWEHLLAERNLAAIWNTYRELGYRRLIYSNTGSVCQVAGLVEAIGGRPKVAAVLLTAGDRTAAQRLAGRVPEHELAGQVEHGNRTARRLTENTPGWVNRIDTENRSVAGLAVEVLQLTGWSQAAGTARSG</sequence>
<dbReference type="EMBL" id="JAVDQF010000001">
    <property type="protein sequence ID" value="MDR6270341.1"/>
    <property type="molecule type" value="Genomic_DNA"/>
</dbReference>
<evidence type="ECO:0008006" key="3">
    <source>
        <dbReference type="Google" id="ProtNLM"/>
    </source>
</evidence>